<dbReference type="PROSITE" id="PS50853">
    <property type="entry name" value="FN3"/>
    <property type="match status" value="1"/>
</dbReference>
<protein>
    <recommendedName>
        <fullName evidence="1">Fibronectin type-III domain-containing protein</fullName>
    </recommendedName>
</protein>
<dbReference type="EnsemblMetazoa" id="CLYHEMT019000.3">
    <property type="protein sequence ID" value="CLYHEMP019000.3"/>
    <property type="gene ID" value="CLYHEMG019000"/>
</dbReference>
<evidence type="ECO:0000313" key="3">
    <source>
        <dbReference type="Proteomes" id="UP000594262"/>
    </source>
</evidence>
<dbReference type="CDD" id="cd00063">
    <property type="entry name" value="FN3"/>
    <property type="match status" value="1"/>
</dbReference>
<proteinExistence type="predicted"/>
<dbReference type="OrthoDB" id="5958263at2759"/>
<dbReference type="Gene3D" id="2.60.40.10">
    <property type="entry name" value="Immunoglobulins"/>
    <property type="match status" value="1"/>
</dbReference>
<dbReference type="Proteomes" id="UP000594262">
    <property type="component" value="Unplaced"/>
</dbReference>
<evidence type="ECO:0000259" key="1">
    <source>
        <dbReference type="PROSITE" id="PS50853"/>
    </source>
</evidence>
<evidence type="ECO:0000313" key="2">
    <source>
        <dbReference type="EnsemblMetazoa" id="CLYHEMP019000.3"/>
    </source>
</evidence>
<sequence>YILVMCNKCKCVIHIPYFTFFSLSAKNNYTLVRLVHHQNYQIFAQLGNGVDFGNSSNIITAKTDVSYRPPEDIKLQSANENDITLAIQLPLDDDYTTHLKFHITSNRDTESSVKILPLSTRGVYTLDDLKQLTEYTIKVATGNGKEFGRYGDEIKVTTKVRYNAPTLIAPINISYNQVKLKVVIPKYLVENKLASILKVTIRNEISVGVLPYPINGIETDIVLRDLKQGLRYQIHIATGDGRIFGENGKSVIFRTK</sequence>
<dbReference type="InterPro" id="IPR003961">
    <property type="entry name" value="FN3_dom"/>
</dbReference>
<dbReference type="AlphaFoldDB" id="A0A7M5X861"/>
<name>A0A7M5X861_9CNID</name>
<dbReference type="InterPro" id="IPR013783">
    <property type="entry name" value="Ig-like_fold"/>
</dbReference>
<reference evidence="2" key="1">
    <citation type="submission" date="2021-01" db="UniProtKB">
        <authorList>
            <consortium name="EnsemblMetazoa"/>
        </authorList>
    </citation>
    <scope>IDENTIFICATION</scope>
</reference>
<organism evidence="2 3">
    <name type="scientific">Clytia hemisphaerica</name>
    <dbReference type="NCBI Taxonomy" id="252671"/>
    <lineage>
        <taxon>Eukaryota</taxon>
        <taxon>Metazoa</taxon>
        <taxon>Cnidaria</taxon>
        <taxon>Hydrozoa</taxon>
        <taxon>Hydroidolina</taxon>
        <taxon>Leptothecata</taxon>
        <taxon>Obeliida</taxon>
        <taxon>Clytiidae</taxon>
        <taxon>Clytia</taxon>
    </lineage>
</organism>
<dbReference type="InterPro" id="IPR036116">
    <property type="entry name" value="FN3_sf"/>
</dbReference>
<keyword evidence="3" id="KW-1185">Reference proteome</keyword>
<feature type="domain" description="Fibronectin type-III" evidence="1">
    <location>
        <begin position="69"/>
        <end position="161"/>
    </location>
</feature>
<dbReference type="SUPFAM" id="SSF49265">
    <property type="entry name" value="Fibronectin type III"/>
    <property type="match status" value="1"/>
</dbReference>
<accession>A0A7M5X861</accession>